<evidence type="ECO:0000256" key="1">
    <source>
        <dbReference type="ARBA" id="ARBA00007074"/>
    </source>
</evidence>
<protein>
    <submittedName>
        <fullName evidence="7">Peptidoglycan endopeptidase</fullName>
    </submittedName>
</protein>
<feature type="chain" id="PRO_5017624559" evidence="5">
    <location>
        <begin position="22"/>
        <end position="326"/>
    </location>
</feature>
<keyword evidence="3" id="KW-0378">Hydrolase</keyword>
<dbReference type="GO" id="GO:0006508">
    <property type="term" value="P:proteolysis"/>
    <property type="evidence" value="ECO:0007669"/>
    <property type="project" value="UniProtKB-KW"/>
</dbReference>
<sequence>MQYFKKIIISVCLLFVINSNAVITYALPVNNSEILMVTDYVFKANDLINKMNLEINYQKGLYDTTYDKNNYDTFINGLNDIKKKADNDFLLFKNTTKDNSNVLAGVNCFVFNTLSPKEIYNSIENTYNEFVTYENTNKSFYGYYYISNERQNIVNLAMSCQGKIKYDWANKPKSKGYQSEWAEGKTGLDCSGFIQWVYWTTLNTETPDKSLYSTYDITHNNKLIPISYEDLKPGDIGLIINDGTYYTDILGNKYYDKTSADNFNKDYATINNVPYVSSKTHTNHVGIYIGKDDNGNDLWCHEKGHPESNVVVNNYDKFTIYYRVIN</sequence>
<evidence type="ECO:0000313" key="8">
    <source>
        <dbReference type="Proteomes" id="UP000260758"/>
    </source>
</evidence>
<dbReference type="PROSITE" id="PS51935">
    <property type="entry name" value="NLPC_P60"/>
    <property type="match status" value="1"/>
</dbReference>
<reference evidence="7 8" key="1">
    <citation type="submission" date="2018-08" db="EMBL/GenBank/DDBJ databases">
        <title>A genome reference for cultivated species of the human gut microbiota.</title>
        <authorList>
            <person name="Zou Y."/>
            <person name="Xue W."/>
            <person name="Luo G."/>
        </authorList>
    </citation>
    <scope>NUCLEOTIDE SEQUENCE [LARGE SCALE GENOMIC DNA]</scope>
    <source>
        <strain evidence="7 8">OM07-13</strain>
    </source>
</reference>
<gene>
    <name evidence="7" type="ORF">DXB99_01665</name>
</gene>
<evidence type="ECO:0000259" key="6">
    <source>
        <dbReference type="PROSITE" id="PS51935"/>
    </source>
</evidence>
<dbReference type="Proteomes" id="UP000260758">
    <property type="component" value="Unassembled WGS sequence"/>
</dbReference>
<keyword evidence="4" id="KW-0788">Thiol protease</keyword>
<comment type="caution">
    <text evidence="7">The sequence shown here is derived from an EMBL/GenBank/DDBJ whole genome shotgun (WGS) entry which is preliminary data.</text>
</comment>
<dbReference type="RefSeq" id="WP_117718022.1">
    <property type="nucleotide sequence ID" value="NZ_QSTP01000001.1"/>
</dbReference>
<dbReference type="AlphaFoldDB" id="A0A3E4YLT7"/>
<keyword evidence="5" id="KW-0732">Signal</keyword>
<proteinExistence type="inferred from homology"/>
<organism evidence="7 8">
    <name type="scientific">Agathobacter rectalis</name>
    <dbReference type="NCBI Taxonomy" id="39491"/>
    <lineage>
        <taxon>Bacteria</taxon>
        <taxon>Bacillati</taxon>
        <taxon>Bacillota</taxon>
        <taxon>Clostridia</taxon>
        <taxon>Lachnospirales</taxon>
        <taxon>Lachnospiraceae</taxon>
        <taxon>Agathobacter</taxon>
    </lineage>
</organism>
<feature type="signal peptide" evidence="5">
    <location>
        <begin position="1"/>
        <end position="21"/>
    </location>
</feature>
<evidence type="ECO:0000256" key="3">
    <source>
        <dbReference type="ARBA" id="ARBA00022801"/>
    </source>
</evidence>
<dbReference type="Gene3D" id="3.90.1720.10">
    <property type="entry name" value="endopeptidase domain like (from Nostoc punctiforme)"/>
    <property type="match status" value="1"/>
</dbReference>
<accession>A0A3E4YLT7</accession>
<keyword evidence="2" id="KW-0645">Protease</keyword>
<dbReference type="SUPFAM" id="SSF54001">
    <property type="entry name" value="Cysteine proteinases"/>
    <property type="match status" value="1"/>
</dbReference>
<evidence type="ECO:0000256" key="4">
    <source>
        <dbReference type="ARBA" id="ARBA00022807"/>
    </source>
</evidence>
<name>A0A3E4YLT7_9FIRM</name>
<dbReference type="Pfam" id="PF00877">
    <property type="entry name" value="NLPC_P60"/>
    <property type="match status" value="1"/>
</dbReference>
<feature type="domain" description="NlpC/P60" evidence="6">
    <location>
        <begin position="147"/>
        <end position="326"/>
    </location>
</feature>
<comment type="similarity">
    <text evidence="1">Belongs to the peptidase C40 family.</text>
</comment>
<dbReference type="EMBL" id="QSTP01000001">
    <property type="protein sequence ID" value="RGM75264.1"/>
    <property type="molecule type" value="Genomic_DNA"/>
</dbReference>
<evidence type="ECO:0000256" key="2">
    <source>
        <dbReference type="ARBA" id="ARBA00022670"/>
    </source>
</evidence>
<dbReference type="GO" id="GO:0008234">
    <property type="term" value="F:cysteine-type peptidase activity"/>
    <property type="evidence" value="ECO:0007669"/>
    <property type="project" value="UniProtKB-KW"/>
</dbReference>
<dbReference type="InterPro" id="IPR038765">
    <property type="entry name" value="Papain-like_cys_pep_sf"/>
</dbReference>
<dbReference type="InterPro" id="IPR000064">
    <property type="entry name" value="NLP_P60_dom"/>
</dbReference>
<evidence type="ECO:0000256" key="5">
    <source>
        <dbReference type="SAM" id="SignalP"/>
    </source>
</evidence>
<evidence type="ECO:0000313" key="7">
    <source>
        <dbReference type="EMBL" id="RGM75264.1"/>
    </source>
</evidence>